<dbReference type="EMBL" id="NRSH01000123">
    <property type="protein sequence ID" value="MBK1727283.1"/>
    <property type="molecule type" value="Genomic_DNA"/>
</dbReference>
<accession>A0ABS1E706</accession>
<evidence type="ECO:0000313" key="3">
    <source>
        <dbReference type="Proteomes" id="UP000738126"/>
    </source>
</evidence>
<dbReference type="Pfam" id="PF07793">
    <property type="entry name" value="DUF1631"/>
    <property type="match status" value="1"/>
</dbReference>
<keyword evidence="3" id="KW-1185">Reference proteome</keyword>
<protein>
    <recommendedName>
        <fullName evidence="4">DUF1631 domain-containing protein</fullName>
    </recommendedName>
</protein>
<proteinExistence type="predicted"/>
<feature type="compositionally biased region" description="Low complexity" evidence="1">
    <location>
        <begin position="110"/>
        <end position="124"/>
    </location>
</feature>
<dbReference type="Proteomes" id="UP000738126">
    <property type="component" value="Unassembled WGS sequence"/>
</dbReference>
<organism evidence="2 3">
    <name type="scientific">Halorhodospira neutriphila</name>
    <dbReference type="NCBI Taxonomy" id="168379"/>
    <lineage>
        <taxon>Bacteria</taxon>
        <taxon>Pseudomonadati</taxon>
        <taxon>Pseudomonadota</taxon>
        <taxon>Gammaproteobacteria</taxon>
        <taxon>Chromatiales</taxon>
        <taxon>Ectothiorhodospiraceae</taxon>
        <taxon>Halorhodospira</taxon>
    </lineage>
</organism>
<reference evidence="2 3" key="1">
    <citation type="journal article" date="2020" name="Microorganisms">
        <title>Osmotic Adaptation and Compatible Solute Biosynthesis of Phototrophic Bacteria as Revealed from Genome Analyses.</title>
        <authorList>
            <person name="Imhoff J.F."/>
            <person name="Rahn T."/>
            <person name="Kunzel S."/>
            <person name="Keller A."/>
            <person name="Neulinger S.C."/>
        </authorList>
    </citation>
    <scope>NUCLEOTIDE SEQUENCE [LARGE SCALE GENOMIC DNA]</scope>
    <source>
        <strain evidence="2 3">DSM 15116</strain>
    </source>
</reference>
<feature type="non-terminal residue" evidence="2">
    <location>
        <position position="1"/>
    </location>
</feature>
<comment type="caution">
    <text evidence="2">The sequence shown here is derived from an EMBL/GenBank/DDBJ whole genome shotgun (WGS) entry which is preliminary data.</text>
</comment>
<gene>
    <name evidence="2" type="ORF">CKO13_09685</name>
</gene>
<dbReference type="InterPro" id="IPR012434">
    <property type="entry name" value="DUF1631"/>
</dbReference>
<name>A0ABS1E706_9GAMM</name>
<evidence type="ECO:0008006" key="4">
    <source>
        <dbReference type="Google" id="ProtNLM"/>
    </source>
</evidence>
<evidence type="ECO:0000313" key="2">
    <source>
        <dbReference type="EMBL" id="MBK1727283.1"/>
    </source>
</evidence>
<feature type="region of interest" description="Disordered" evidence="1">
    <location>
        <begin position="110"/>
        <end position="129"/>
    </location>
</feature>
<sequence>TDPSAAHPPLAPGGEGAEARLLAALQGAVGDTLEEVRRALDAALPGRRVAAGQNPLAPAQLTDLFLRVARCSPLAPAARQVVLEVLTDELQRALPALCREALELLAAAPGAEEPVEEGAAGPSPESERHHAARAVYGHQRVERGRERVEHELERCLEGREPPALVERVLRGAWARRLLLVYVAEGPDSEAWVRSCALMERLLWSFEPQAEDADRQRLVMEIPLLLHELADGLREVLGDPFELSKLLQALEGEYLRCLTRDDPDLAQASANDDAAEAGGREANVRRLGRLPEGTWMEIQGGDEQWLRVRLAGYDADGRLVFANRAGFKVLERDPEELAEAIAVGRAQILDDHHLFNEGLCRVVRRLSERRLGHAE</sequence>
<evidence type="ECO:0000256" key="1">
    <source>
        <dbReference type="SAM" id="MobiDB-lite"/>
    </source>
</evidence>
<dbReference type="RefSeq" id="WP_200260248.1">
    <property type="nucleotide sequence ID" value="NZ_NRSH01000123.1"/>
</dbReference>